<keyword evidence="4" id="KW-0804">Transcription</keyword>
<dbReference type="AlphaFoldDB" id="A0A964XL43"/>
<dbReference type="SUPFAM" id="SSF53850">
    <property type="entry name" value="Periplasmic binding protein-like II"/>
    <property type="match status" value="1"/>
</dbReference>
<dbReference type="GO" id="GO:0003700">
    <property type="term" value="F:DNA-binding transcription factor activity"/>
    <property type="evidence" value="ECO:0007669"/>
    <property type="project" value="TreeGrafter"/>
</dbReference>
<dbReference type="GO" id="GO:0032993">
    <property type="term" value="C:protein-DNA complex"/>
    <property type="evidence" value="ECO:0007669"/>
    <property type="project" value="TreeGrafter"/>
</dbReference>
<comment type="caution">
    <text evidence="6">The sequence shown here is derived from an EMBL/GenBank/DDBJ whole genome shotgun (WGS) entry which is preliminary data.</text>
</comment>
<dbReference type="Proteomes" id="UP000598297">
    <property type="component" value="Unassembled WGS sequence"/>
</dbReference>
<organism evidence="6 7">
    <name type="scientific">Streptomyces boluensis</name>
    <dbReference type="NCBI Taxonomy" id="1775135"/>
    <lineage>
        <taxon>Bacteria</taxon>
        <taxon>Bacillati</taxon>
        <taxon>Actinomycetota</taxon>
        <taxon>Actinomycetes</taxon>
        <taxon>Kitasatosporales</taxon>
        <taxon>Streptomycetaceae</taxon>
        <taxon>Streptomyces</taxon>
    </lineage>
</organism>
<accession>A0A964XL43</accession>
<evidence type="ECO:0000313" key="7">
    <source>
        <dbReference type="Proteomes" id="UP000598297"/>
    </source>
</evidence>
<dbReference type="Pfam" id="PF03466">
    <property type="entry name" value="LysR_substrate"/>
    <property type="match status" value="1"/>
</dbReference>
<protein>
    <submittedName>
        <fullName evidence="6">LysR family transcriptional regulator</fullName>
    </submittedName>
</protein>
<comment type="similarity">
    <text evidence="1">Belongs to the LysR transcriptional regulatory family.</text>
</comment>
<sequence length="285" mass="30506">MVDLVAVRGELPTEMRDEMSGAGGAGGDEGRELLPHIIGVLESVDRLRRAAHDQHHSSRMVRVGTVNAATVPLLVPAVREFHAQHPATQVEMVGTQQDDIHRGLREGRFDLGLVNYLDGDDTPPDLETTELLSGRPVVCLRADDPLARRKALSPADLEGAPLIGMRSGYVMHRYAHRLFKAPHLAYSTDGAELGKVLVAEGLGVTLLPDFSVAGDPLERAGLITYRPLLDETTRVLVVLQRRRGDAPRAVRALHASLRARADALAGTGADSAAEGGVNSPSGTAR</sequence>
<evidence type="ECO:0000256" key="4">
    <source>
        <dbReference type="ARBA" id="ARBA00023163"/>
    </source>
</evidence>
<reference evidence="6" key="1">
    <citation type="submission" date="2020-01" db="EMBL/GenBank/DDBJ databases">
        <title>Whole-genome analyses of novel actinobacteria.</title>
        <authorList>
            <person name="Sahin N."/>
        </authorList>
    </citation>
    <scope>NUCLEOTIDE SEQUENCE</scope>
    <source>
        <strain evidence="6">YC537</strain>
    </source>
</reference>
<keyword evidence="7" id="KW-1185">Reference proteome</keyword>
<dbReference type="InterPro" id="IPR005119">
    <property type="entry name" value="LysR_subst-bd"/>
</dbReference>
<proteinExistence type="inferred from homology"/>
<evidence type="ECO:0000256" key="3">
    <source>
        <dbReference type="ARBA" id="ARBA00023125"/>
    </source>
</evidence>
<keyword evidence="3" id="KW-0238">DNA-binding</keyword>
<dbReference type="Gene3D" id="3.40.190.10">
    <property type="entry name" value="Periplasmic binding protein-like II"/>
    <property type="match status" value="2"/>
</dbReference>
<dbReference type="CDD" id="cd05466">
    <property type="entry name" value="PBP2_LTTR_substrate"/>
    <property type="match status" value="1"/>
</dbReference>
<dbReference type="OrthoDB" id="3181812at2"/>
<evidence type="ECO:0000313" key="6">
    <source>
        <dbReference type="EMBL" id="NBE53049.1"/>
    </source>
</evidence>
<keyword evidence="2" id="KW-0805">Transcription regulation</keyword>
<evidence type="ECO:0000259" key="5">
    <source>
        <dbReference type="Pfam" id="PF03466"/>
    </source>
</evidence>
<dbReference type="EMBL" id="JAAAHS010000116">
    <property type="protein sequence ID" value="NBE53049.1"/>
    <property type="molecule type" value="Genomic_DNA"/>
</dbReference>
<gene>
    <name evidence="6" type="ORF">GUY60_16795</name>
</gene>
<name>A0A964XL43_9ACTN</name>
<evidence type="ECO:0000256" key="2">
    <source>
        <dbReference type="ARBA" id="ARBA00023015"/>
    </source>
</evidence>
<feature type="domain" description="LysR substrate-binding" evidence="5">
    <location>
        <begin position="56"/>
        <end position="261"/>
    </location>
</feature>
<dbReference type="PANTHER" id="PTHR30346:SF0">
    <property type="entry name" value="HCA OPERON TRANSCRIPTIONAL ACTIVATOR HCAR"/>
    <property type="match status" value="1"/>
</dbReference>
<dbReference type="PANTHER" id="PTHR30346">
    <property type="entry name" value="TRANSCRIPTIONAL DUAL REGULATOR HCAR-RELATED"/>
    <property type="match status" value="1"/>
</dbReference>
<evidence type="ECO:0000256" key="1">
    <source>
        <dbReference type="ARBA" id="ARBA00009437"/>
    </source>
</evidence>
<dbReference type="GO" id="GO:0003677">
    <property type="term" value="F:DNA binding"/>
    <property type="evidence" value="ECO:0007669"/>
    <property type="project" value="UniProtKB-KW"/>
</dbReference>